<dbReference type="Pfam" id="PF00266">
    <property type="entry name" value="Aminotran_5"/>
    <property type="match status" value="1"/>
</dbReference>
<sequence length="832" mass="91132">MTDGGTVAYNSRVAALREAEYPMIKATLKLIGDADEVYLDHAGTTLYAKSLIDRFAADMTANLYGNPHSASSSSQASTSRVDDVRLRLLQFFNADPSEFDLVFVANATAGIKLVAEAFRSTPEGFTFAYHQACHTSLVGVRQEARNSHCLDNAAVEGWIEGKALPGDPGSPEKPTLFAYPAQSNMNGQRFSLDWSERIRRDGSGTPRHIYTLLDAAAYAATSPLDLGNSASAPDFTVFSLYKIFGFPDLGALIVRRQAAPTFQNRKYFGGGTVDMVVCVKEQWHASKTQSLHDSLEDGTLPIHSIMALDAALDVHSQLFGTMRDVAAHTSLLAQRARSRLAGLRHRNGASVCTIYSPEQACQNHARAMGPVVAFNLQNSQGAWVSLAEFEKLVTLKKFHIRTGGLCNPGGISTALGLEPWEMKRNFSSGFRCGNENDVICGKPTGVIRISLGAMSTISDVDRFTMFIEEFYCTDDTLNTLPENTSNDIEKTCGIHVKDIMVYPIKSCGGYRIPKGVKWDVRAEGLAWDREWCLVHKGTGQALSQKRYPRMALLRPDINFTEGVLQVSYHGALPDLAKPNISIPLSANPQFLEPLSAAKRLTSRVCGEEITARRYTSAAVNEFFSAILGVPCALARFPPGGQGNSMRHAKAHLQKHQSLPRQMRCTLPGSFEGLATPPDSDSEGEPRKILLSNESPILAINLSSLQALNREITARGGKPVSAEVFRANVVIGSSASQPESFAYSEDHWSTLRIGQQDFKMLGSCRRCHMVCIDQETASKSEEPFVTLTKTRRFDGKVYFGTHMCHLPSRDTLTRDAQHPTLQVGDTVLIDPPE</sequence>
<keyword evidence="2 4" id="KW-0663">Pyridoxal phosphate</keyword>
<dbReference type="SUPFAM" id="SSF53383">
    <property type="entry name" value="PLP-dependent transferases"/>
    <property type="match status" value="1"/>
</dbReference>
<dbReference type="GO" id="GO:0006777">
    <property type="term" value="P:Mo-molybdopterin cofactor biosynthetic process"/>
    <property type="evidence" value="ECO:0007669"/>
    <property type="project" value="UniProtKB-UniRule"/>
</dbReference>
<dbReference type="SUPFAM" id="SSF141673">
    <property type="entry name" value="MOSC N-terminal domain-like"/>
    <property type="match status" value="1"/>
</dbReference>
<keyword evidence="3 4" id="KW-0501">Molybdenum cofactor biosynthesis</keyword>
<feature type="modified residue" description="N6-(pyridoxal phosphate)lysine" evidence="4">
    <location>
        <position position="242"/>
    </location>
</feature>
<keyword evidence="7" id="KW-1185">Reference proteome</keyword>
<evidence type="ECO:0000313" key="7">
    <source>
        <dbReference type="Proteomes" id="UP000829685"/>
    </source>
</evidence>
<accession>A0A9P9WM35</accession>
<comment type="similarity">
    <text evidence="4">Belongs to the class-V pyridoxal-phosphate-dependent aminotransferase family. MOCOS subfamily.</text>
</comment>
<dbReference type="GO" id="GO:0016829">
    <property type="term" value="F:lyase activity"/>
    <property type="evidence" value="ECO:0007669"/>
    <property type="project" value="UniProtKB-UniRule"/>
</dbReference>
<comment type="cofactor">
    <cofactor evidence="4">
        <name>pyridoxal 5'-phosphate</name>
        <dbReference type="ChEBI" id="CHEBI:597326"/>
    </cofactor>
</comment>
<dbReference type="PROSITE" id="PS51340">
    <property type="entry name" value="MOSC"/>
    <property type="match status" value="1"/>
</dbReference>
<dbReference type="EMBL" id="JAFIMR010000014">
    <property type="protein sequence ID" value="KAI1870252.1"/>
    <property type="molecule type" value="Genomic_DNA"/>
</dbReference>
<dbReference type="InterPro" id="IPR000192">
    <property type="entry name" value="Aminotrans_V_dom"/>
</dbReference>
<dbReference type="PANTHER" id="PTHR14237:SF80">
    <property type="entry name" value="MOLYBDENUM COFACTOR SULFURASE"/>
    <property type="match status" value="1"/>
</dbReference>
<protein>
    <recommendedName>
        <fullName evidence="4">Molybdenum cofactor sulfurase</fullName>
        <shortName evidence="4">MCS</shortName>
        <shortName evidence="4">MOS</shortName>
        <shortName evidence="4">MoCo sulfurase</shortName>
        <ecNumber evidence="4">2.8.1.9</ecNumber>
    </recommendedName>
    <alternativeName>
        <fullName evidence="4">Molybdenum cofactor sulfurtransferase</fullName>
    </alternativeName>
</protein>
<evidence type="ECO:0000256" key="2">
    <source>
        <dbReference type="ARBA" id="ARBA00022898"/>
    </source>
</evidence>
<evidence type="ECO:0000256" key="1">
    <source>
        <dbReference type="ARBA" id="ARBA00022679"/>
    </source>
</evidence>
<evidence type="ECO:0000313" key="6">
    <source>
        <dbReference type="EMBL" id="KAI1870252.1"/>
    </source>
</evidence>
<dbReference type="GO" id="GO:0030170">
    <property type="term" value="F:pyridoxal phosphate binding"/>
    <property type="evidence" value="ECO:0007669"/>
    <property type="project" value="UniProtKB-UniRule"/>
</dbReference>
<dbReference type="InterPro" id="IPR028886">
    <property type="entry name" value="MoCo_sulfurase"/>
</dbReference>
<reference evidence="6" key="1">
    <citation type="submission" date="2021-03" db="EMBL/GenBank/DDBJ databases">
        <title>Revisited historic fungal species revealed as producer of novel bioactive compounds through whole genome sequencing and comparative genomics.</title>
        <authorList>
            <person name="Vignolle G.A."/>
            <person name="Hochenegger N."/>
            <person name="Mach R.L."/>
            <person name="Mach-Aigner A.R."/>
            <person name="Javad Rahimi M."/>
            <person name="Salim K.A."/>
            <person name="Chan C.M."/>
            <person name="Lim L.B.L."/>
            <person name="Cai F."/>
            <person name="Druzhinina I.S."/>
            <person name="U'Ren J.M."/>
            <person name="Derntl C."/>
        </authorList>
    </citation>
    <scope>NUCLEOTIDE SEQUENCE</scope>
    <source>
        <strain evidence="6">TUCIM 5799</strain>
    </source>
</reference>
<dbReference type="Pfam" id="PF03473">
    <property type="entry name" value="MOSC"/>
    <property type="match status" value="1"/>
</dbReference>
<dbReference type="Gene3D" id="3.40.640.10">
    <property type="entry name" value="Type I PLP-dependent aspartate aminotransferase-like (Major domain)"/>
    <property type="match status" value="1"/>
</dbReference>
<evidence type="ECO:0000256" key="4">
    <source>
        <dbReference type="HAMAP-Rule" id="MF_03050"/>
    </source>
</evidence>
<dbReference type="EC" id="2.8.1.9" evidence="4"/>
<dbReference type="InterPro" id="IPR005303">
    <property type="entry name" value="MOCOS_middle"/>
</dbReference>
<dbReference type="GO" id="GO:0030151">
    <property type="term" value="F:molybdenum ion binding"/>
    <property type="evidence" value="ECO:0007669"/>
    <property type="project" value="UniProtKB-UniRule"/>
</dbReference>
<dbReference type="InterPro" id="IPR015424">
    <property type="entry name" value="PyrdxlP-dep_Trfase"/>
</dbReference>
<dbReference type="Proteomes" id="UP000829685">
    <property type="component" value="Unassembled WGS sequence"/>
</dbReference>
<dbReference type="HAMAP" id="MF_03050">
    <property type="entry name" value="MOCOS"/>
    <property type="match status" value="1"/>
</dbReference>
<dbReference type="AlphaFoldDB" id="A0A9P9WM35"/>
<dbReference type="Pfam" id="PF03476">
    <property type="entry name" value="MOSC_N"/>
    <property type="match status" value="1"/>
</dbReference>
<feature type="domain" description="MOSC" evidence="5">
    <location>
        <begin position="656"/>
        <end position="829"/>
    </location>
</feature>
<evidence type="ECO:0000259" key="5">
    <source>
        <dbReference type="PROSITE" id="PS51340"/>
    </source>
</evidence>
<comment type="function">
    <text evidence="4">Sulfurates the molybdenum cofactor. Sulfation of molybdenum is essential for xanthine dehydrogenase (XDH) and aldehyde oxidase (ADO) enzymes in which molybdenum cofactor is liganded by 1 oxygen and 1 sulfur atom in active form.</text>
</comment>
<dbReference type="InterPro" id="IPR005302">
    <property type="entry name" value="MoCF_Sase_C"/>
</dbReference>
<name>A0A9P9WM35_9PEZI</name>
<gene>
    <name evidence="4" type="primary">hxB</name>
    <name evidence="6" type="ORF">JX265_006422</name>
</gene>
<dbReference type="PANTHER" id="PTHR14237">
    <property type="entry name" value="MOLYBDOPTERIN COFACTOR SULFURASE MOSC"/>
    <property type="match status" value="1"/>
</dbReference>
<evidence type="ECO:0000256" key="3">
    <source>
        <dbReference type="ARBA" id="ARBA00023150"/>
    </source>
</evidence>
<dbReference type="InterPro" id="IPR015421">
    <property type="entry name" value="PyrdxlP-dep_Trfase_major"/>
</dbReference>
<comment type="catalytic activity">
    <reaction evidence="4">
        <text>Mo-molybdopterin + L-cysteine + AH2 = thio-Mo-molybdopterin + L-alanine + A + H2O</text>
        <dbReference type="Rhea" id="RHEA:42636"/>
        <dbReference type="ChEBI" id="CHEBI:13193"/>
        <dbReference type="ChEBI" id="CHEBI:15377"/>
        <dbReference type="ChEBI" id="CHEBI:17499"/>
        <dbReference type="ChEBI" id="CHEBI:35235"/>
        <dbReference type="ChEBI" id="CHEBI:57972"/>
        <dbReference type="ChEBI" id="CHEBI:71302"/>
        <dbReference type="ChEBI" id="CHEBI:82685"/>
        <dbReference type="EC" id="2.8.1.9"/>
    </reaction>
</comment>
<organism evidence="6 7">
    <name type="scientific">Neoarthrinium moseri</name>
    <dbReference type="NCBI Taxonomy" id="1658444"/>
    <lineage>
        <taxon>Eukaryota</taxon>
        <taxon>Fungi</taxon>
        <taxon>Dikarya</taxon>
        <taxon>Ascomycota</taxon>
        <taxon>Pezizomycotina</taxon>
        <taxon>Sordariomycetes</taxon>
        <taxon>Xylariomycetidae</taxon>
        <taxon>Amphisphaeriales</taxon>
        <taxon>Apiosporaceae</taxon>
        <taxon>Neoarthrinium</taxon>
    </lineage>
</organism>
<dbReference type="GO" id="GO:0008265">
    <property type="term" value="F:molybdenum cofactor sulfurtransferase activity"/>
    <property type="evidence" value="ECO:0007669"/>
    <property type="project" value="UniProtKB-UniRule"/>
</dbReference>
<proteinExistence type="inferred from homology"/>
<comment type="caution">
    <text evidence="6">The sequence shown here is derived from an EMBL/GenBank/DDBJ whole genome shotgun (WGS) entry which is preliminary data.</text>
</comment>
<feature type="active site" evidence="4">
    <location>
        <position position="406"/>
    </location>
</feature>
<keyword evidence="1 4" id="KW-0808">Transferase</keyword>